<protein>
    <submittedName>
        <fullName evidence="1">Uncharacterized protein</fullName>
    </submittedName>
</protein>
<name>A0AA39Y199_9PEZI</name>
<dbReference type="EMBL" id="JAULSV010000005">
    <property type="protein sequence ID" value="KAK0644161.1"/>
    <property type="molecule type" value="Genomic_DNA"/>
</dbReference>
<accession>A0AA39Y199</accession>
<evidence type="ECO:0000313" key="2">
    <source>
        <dbReference type="Proteomes" id="UP001174936"/>
    </source>
</evidence>
<keyword evidence="2" id="KW-1185">Reference proteome</keyword>
<sequence length="342" mass="38319">MYCGSVVHSTKRLPVVLDPDNDTFPRSLVLERSKTVASENGQALLAVELGEENISFVEKEDAAPFVGNSRNSVKQDDTSLAFSWLRPSQQSLYWGRVLWYDESAKAISAKTERVKAIFKRPKSNALIAFDASTTQVSALSDVASDNIDPDKTVDDALVELKNQMNRFQKEVDMCAQERLGRVEQTAKQVKLGTLIVANEMRLTHRNKRGGCQNGKRQYHPYFNGGLDHEELDQLDLERQRSTKEARMEQNKATAKLWLGNLQEVVTGFEANPREDVQNCLTHMESLGPDGKDMAFSLFDSEDLAAWNEAEFSVHGPDIVTGSGSFSMSAGDIYRDLMSEEWN</sequence>
<dbReference type="Proteomes" id="UP001174936">
    <property type="component" value="Unassembled WGS sequence"/>
</dbReference>
<dbReference type="AlphaFoldDB" id="A0AA39Y199"/>
<reference evidence="1" key="1">
    <citation type="submission" date="2023-06" db="EMBL/GenBank/DDBJ databases">
        <title>Genome-scale phylogeny and comparative genomics of the fungal order Sordariales.</title>
        <authorList>
            <consortium name="Lawrence Berkeley National Laboratory"/>
            <person name="Hensen N."/>
            <person name="Bonometti L."/>
            <person name="Westerberg I."/>
            <person name="Brannstrom I.O."/>
            <person name="Guillou S."/>
            <person name="Cros-Aarteil S."/>
            <person name="Calhoun S."/>
            <person name="Haridas S."/>
            <person name="Kuo A."/>
            <person name="Mondo S."/>
            <person name="Pangilinan J."/>
            <person name="Riley R."/>
            <person name="Labutti K."/>
            <person name="Andreopoulos B."/>
            <person name="Lipzen A."/>
            <person name="Chen C."/>
            <person name="Yanf M."/>
            <person name="Daum C."/>
            <person name="Ng V."/>
            <person name="Clum A."/>
            <person name="Steindorff A."/>
            <person name="Ohm R."/>
            <person name="Martin F."/>
            <person name="Silar P."/>
            <person name="Natvig D."/>
            <person name="Lalanne C."/>
            <person name="Gautier V."/>
            <person name="Ament-Velasquez S.L."/>
            <person name="Kruys A."/>
            <person name="Hutchinson M.I."/>
            <person name="Powell A.J."/>
            <person name="Barry K."/>
            <person name="Miller A.N."/>
            <person name="Grigoriev I.V."/>
            <person name="Debuchy R."/>
            <person name="Gladieux P."/>
            <person name="Thoren M.H."/>
            <person name="Johannesson H."/>
        </authorList>
    </citation>
    <scope>NUCLEOTIDE SEQUENCE</scope>
    <source>
        <strain evidence="1">SMH2532-1</strain>
    </source>
</reference>
<proteinExistence type="predicted"/>
<comment type="caution">
    <text evidence="1">The sequence shown here is derived from an EMBL/GenBank/DDBJ whole genome shotgun (WGS) entry which is preliminary data.</text>
</comment>
<gene>
    <name evidence="1" type="ORF">B0T16DRAFT_392559</name>
</gene>
<evidence type="ECO:0000313" key="1">
    <source>
        <dbReference type="EMBL" id="KAK0644161.1"/>
    </source>
</evidence>
<organism evidence="1 2">
    <name type="scientific">Cercophora newfieldiana</name>
    <dbReference type="NCBI Taxonomy" id="92897"/>
    <lineage>
        <taxon>Eukaryota</taxon>
        <taxon>Fungi</taxon>
        <taxon>Dikarya</taxon>
        <taxon>Ascomycota</taxon>
        <taxon>Pezizomycotina</taxon>
        <taxon>Sordariomycetes</taxon>
        <taxon>Sordariomycetidae</taxon>
        <taxon>Sordariales</taxon>
        <taxon>Lasiosphaeriaceae</taxon>
        <taxon>Cercophora</taxon>
    </lineage>
</organism>